<keyword evidence="3" id="KW-1185">Reference proteome</keyword>
<dbReference type="RefSeq" id="WP_395417195.1">
    <property type="nucleotide sequence ID" value="NZ_JBIPKE010000015.1"/>
</dbReference>
<dbReference type="Proteomes" id="UP001610063">
    <property type="component" value="Unassembled WGS sequence"/>
</dbReference>
<protein>
    <submittedName>
        <fullName evidence="2">PIN domain-containing protein</fullName>
    </submittedName>
</protein>
<accession>A0ABW7N7U1</accession>
<evidence type="ECO:0000313" key="2">
    <source>
        <dbReference type="EMBL" id="MFH6983648.1"/>
    </source>
</evidence>
<name>A0ABW7N7U1_9BACT</name>
<dbReference type="EMBL" id="JBIPKE010000015">
    <property type="protein sequence ID" value="MFH6983648.1"/>
    <property type="molecule type" value="Genomic_DNA"/>
</dbReference>
<proteinExistence type="predicted"/>
<sequence length="346" mass="40376">MDIILDTNIFRADIPLKNKDFDVLLDYLERTGSNLVMPQIVLDETKSLYKRTLIERLEAFQKAGDKLNLALTSSIENIVPDLDLDQEVDKYIEFVKKRLKISERKIIPYNNDFLPIISKRAIDRTKPCGDDGQGFRDALIWLTAIEYAKSCHEKQVIFISLNTSDFANSSNELHESLREECEKENTRINYFRTIKDFIVQHSTKTEHITLDWISDHIDLDEVAEHLCDIAGSNSRLISSFERDTGNESTGHLNAFKAHPYDLNDLFIYEMIDNTLIANVTAKMELEVEIEYYVPDYRYEEYPSYDGSTAYNCLEVDVYLAITIENEEVSEWDISEWDFYSNWNRYS</sequence>
<comment type="caution">
    <text evidence="2">The sequence shown here is derived from an EMBL/GenBank/DDBJ whole genome shotgun (WGS) entry which is preliminary data.</text>
</comment>
<evidence type="ECO:0000259" key="1">
    <source>
        <dbReference type="Pfam" id="PF16289"/>
    </source>
</evidence>
<gene>
    <name evidence="2" type="ORF">ACHKAR_09370</name>
</gene>
<reference evidence="2 3" key="1">
    <citation type="journal article" date="2013" name="Int. J. Syst. Evol. Microbiol.">
        <title>Marinoscillum luteum sp. nov., isolated from marine sediment.</title>
        <authorList>
            <person name="Cha I.T."/>
            <person name="Park S.J."/>
            <person name="Kim S.J."/>
            <person name="Kim J.G."/>
            <person name="Jung M.Y."/>
            <person name="Shin K.S."/>
            <person name="Kwon K.K."/>
            <person name="Yang S.H."/>
            <person name="Seo Y.S."/>
            <person name="Rhee S.K."/>
        </authorList>
    </citation>
    <scope>NUCLEOTIDE SEQUENCE [LARGE SCALE GENOMIC DNA]</scope>
    <source>
        <strain evidence="2 3">KCTC 23939</strain>
    </source>
</reference>
<evidence type="ECO:0000313" key="3">
    <source>
        <dbReference type="Proteomes" id="UP001610063"/>
    </source>
</evidence>
<dbReference type="Pfam" id="PF16289">
    <property type="entry name" value="PIN_12"/>
    <property type="match status" value="1"/>
</dbReference>
<feature type="domain" description="DUF4935" evidence="1">
    <location>
        <begin position="3"/>
        <end position="166"/>
    </location>
</feature>
<organism evidence="2 3">
    <name type="scientific">Marinoscillum luteum</name>
    <dbReference type="NCBI Taxonomy" id="861051"/>
    <lineage>
        <taxon>Bacteria</taxon>
        <taxon>Pseudomonadati</taxon>
        <taxon>Bacteroidota</taxon>
        <taxon>Cytophagia</taxon>
        <taxon>Cytophagales</taxon>
        <taxon>Reichenbachiellaceae</taxon>
        <taxon>Marinoscillum</taxon>
    </lineage>
</organism>
<dbReference type="InterPro" id="IPR032557">
    <property type="entry name" value="DUF4935"/>
</dbReference>